<dbReference type="PANTHER" id="PTHR44191:SF62">
    <property type="entry name" value="OS04G0341900 PROTEIN"/>
    <property type="match status" value="1"/>
</dbReference>
<evidence type="ECO:0000256" key="5">
    <source>
        <dbReference type="ARBA" id="ARBA00023242"/>
    </source>
</evidence>
<dbReference type="GO" id="GO:0005634">
    <property type="term" value="C:nucleus"/>
    <property type="evidence" value="ECO:0007669"/>
    <property type="project" value="UniProtKB-SubCell"/>
</dbReference>
<dbReference type="PROSITE" id="PS50090">
    <property type="entry name" value="MYB_LIKE"/>
    <property type="match status" value="1"/>
</dbReference>
<reference evidence="10" key="2">
    <citation type="submission" date="2023-05" db="EMBL/GenBank/DDBJ databases">
        <authorList>
            <person name="Schelkunov M.I."/>
        </authorList>
    </citation>
    <scope>NUCLEOTIDE SEQUENCE</scope>
    <source>
        <strain evidence="10">Hsosn_3</strain>
        <tissue evidence="10">Leaf</tissue>
    </source>
</reference>
<dbReference type="EMBL" id="JAUIZM010000003">
    <property type="protein sequence ID" value="KAK1392864.1"/>
    <property type="molecule type" value="Genomic_DNA"/>
</dbReference>
<protein>
    <submittedName>
        <fullName evidence="10">Transcription factor</fullName>
    </submittedName>
</protein>
<dbReference type="SUPFAM" id="SSF46689">
    <property type="entry name" value="Homeodomain-like"/>
    <property type="match status" value="1"/>
</dbReference>
<dbReference type="GO" id="GO:0006355">
    <property type="term" value="P:regulation of DNA-templated transcription"/>
    <property type="evidence" value="ECO:0007669"/>
    <property type="project" value="UniProtKB-ARBA"/>
</dbReference>
<accession>A0AAD8IX65</accession>
<evidence type="ECO:0000259" key="8">
    <source>
        <dbReference type="PROSITE" id="PS51293"/>
    </source>
</evidence>
<comment type="caution">
    <text evidence="10">The sequence shown here is derived from an EMBL/GenBank/DDBJ whole genome shotgun (WGS) entry which is preliminary data.</text>
</comment>
<dbReference type="GO" id="GO:0009723">
    <property type="term" value="P:response to ethylene"/>
    <property type="evidence" value="ECO:0007669"/>
    <property type="project" value="TreeGrafter"/>
</dbReference>
<keyword evidence="11" id="KW-1185">Reference proteome</keyword>
<evidence type="ECO:0000313" key="10">
    <source>
        <dbReference type="EMBL" id="KAK1392864.1"/>
    </source>
</evidence>
<dbReference type="FunFam" id="1.10.10.60:FF:000009">
    <property type="entry name" value="transcription factor MYB1R1"/>
    <property type="match status" value="1"/>
</dbReference>
<dbReference type="InterPro" id="IPR017884">
    <property type="entry name" value="SANT_dom"/>
</dbReference>
<evidence type="ECO:0000256" key="4">
    <source>
        <dbReference type="ARBA" id="ARBA00023163"/>
    </source>
</evidence>
<dbReference type="Proteomes" id="UP001237642">
    <property type="component" value="Unassembled WGS sequence"/>
</dbReference>
<name>A0AAD8IX65_9APIA</name>
<dbReference type="InterPro" id="IPR001005">
    <property type="entry name" value="SANT/Myb"/>
</dbReference>
<keyword evidence="3" id="KW-0238">DNA-binding</keyword>
<feature type="domain" description="HTH myb-type" evidence="9">
    <location>
        <begin position="103"/>
        <end position="159"/>
    </location>
</feature>
<dbReference type="CDD" id="cd00167">
    <property type="entry name" value="SANT"/>
    <property type="match status" value="1"/>
</dbReference>
<evidence type="ECO:0000313" key="11">
    <source>
        <dbReference type="Proteomes" id="UP001237642"/>
    </source>
</evidence>
<dbReference type="PROSITE" id="PS51294">
    <property type="entry name" value="HTH_MYB"/>
    <property type="match status" value="1"/>
</dbReference>
<evidence type="ECO:0000259" key="7">
    <source>
        <dbReference type="PROSITE" id="PS50090"/>
    </source>
</evidence>
<keyword evidence="2" id="KW-0805">Transcription regulation</keyword>
<dbReference type="InterPro" id="IPR052245">
    <property type="entry name" value="Plant_Stress_Dev_TF"/>
</dbReference>
<gene>
    <name evidence="10" type="ORF">POM88_011920</name>
</gene>
<dbReference type="GO" id="GO:0003677">
    <property type="term" value="F:DNA binding"/>
    <property type="evidence" value="ECO:0007669"/>
    <property type="project" value="UniProtKB-KW"/>
</dbReference>
<evidence type="ECO:0000256" key="3">
    <source>
        <dbReference type="ARBA" id="ARBA00023125"/>
    </source>
</evidence>
<evidence type="ECO:0000259" key="9">
    <source>
        <dbReference type="PROSITE" id="PS51294"/>
    </source>
</evidence>
<dbReference type="AlphaFoldDB" id="A0AAD8IX65"/>
<sequence length="403" mass="43326">MAKGDDGSGKKQQSVGFKLFGVEINVADELSDKSLNVQKKRSHEDDGVGDDDDRLRKSKSMGNLHEMFNQSGAGADGGANGGVDESGYHSDGVLHVNSRRAAHMRRKGTPWTASEHRSFLRGLTKLGKGDWKGISKNYVPTRTPTQVASHAQKYFIRMTTAEKKNRRASLFDIPFNESNLPSYTPAAPVNASEGSHQVSDAAVAPLKRASEIRGLEWSSAHTAAFEKKPPLSPMSRNFAQDTGHMAYMAGVPGQSFHAAPVMPQAELYPVMNHTVSQYPNYYYVPSSHGNFPVPFMNQKSNGVFLQQYPPLYVTSEARPPTPAGGSFATSAPLPNYYQPVTGPPTNFAACPSYPNQYRAASGPATSFSACAPFPNHCPAANGPATSNVGKKDGLEAGIGTMSL</sequence>
<dbReference type="Pfam" id="PF00249">
    <property type="entry name" value="Myb_DNA-binding"/>
    <property type="match status" value="1"/>
</dbReference>
<reference evidence="10" key="1">
    <citation type="submission" date="2023-02" db="EMBL/GenBank/DDBJ databases">
        <title>Genome of toxic invasive species Heracleum sosnowskyi carries increased number of genes despite the absence of recent whole-genome duplications.</title>
        <authorList>
            <person name="Schelkunov M."/>
            <person name="Shtratnikova V."/>
            <person name="Makarenko M."/>
            <person name="Klepikova A."/>
            <person name="Omelchenko D."/>
            <person name="Novikova G."/>
            <person name="Obukhova E."/>
            <person name="Bogdanov V."/>
            <person name="Penin A."/>
            <person name="Logacheva M."/>
        </authorList>
    </citation>
    <scope>NUCLEOTIDE SEQUENCE</scope>
    <source>
        <strain evidence="10">Hsosn_3</strain>
        <tissue evidence="10">Leaf</tissue>
    </source>
</reference>
<feature type="domain" description="Myb-like" evidence="7">
    <location>
        <begin position="103"/>
        <end position="155"/>
    </location>
</feature>
<comment type="subcellular location">
    <subcellularLocation>
        <location evidence="1">Nucleus</location>
    </subcellularLocation>
</comment>
<dbReference type="GO" id="GO:0009739">
    <property type="term" value="P:response to gibberellin"/>
    <property type="evidence" value="ECO:0007669"/>
    <property type="project" value="TreeGrafter"/>
</dbReference>
<evidence type="ECO:0000256" key="2">
    <source>
        <dbReference type="ARBA" id="ARBA00023015"/>
    </source>
</evidence>
<evidence type="ECO:0000256" key="6">
    <source>
        <dbReference type="SAM" id="MobiDB-lite"/>
    </source>
</evidence>
<dbReference type="InterPro" id="IPR006447">
    <property type="entry name" value="Myb_dom_plants"/>
</dbReference>
<dbReference type="SMART" id="SM00717">
    <property type="entry name" value="SANT"/>
    <property type="match status" value="1"/>
</dbReference>
<dbReference type="PROSITE" id="PS51293">
    <property type="entry name" value="SANT"/>
    <property type="match status" value="1"/>
</dbReference>
<feature type="region of interest" description="Disordered" evidence="6">
    <location>
        <begin position="31"/>
        <end position="57"/>
    </location>
</feature>
<dbReference type="PANTHER" id="PTHR44191">
    <property type="entry name" value="TRANSCRIPTION FACTOR KUA1"/>
    <property type="match status" value="1"/>
</dbReference>
<feature type="domain" description="SANT" evidence="8">
    <location>
        <begin position="111"/>
        <end position="159"/>
    </location>
</feature>
<proteinExistence type="predicted"/>
<organism evidence="10 11">
    <name type="scientific">Heracleum sosnowskyi</name>
    <dbReference type="NCBI Taxonomy" id="360622"/>
    <lineage>
        <taxon>Eukaryota</taxon>
        <taxon>Viridiplantae</taxon>
        <taxon>Streptophyta</taxon>
        <taxon>Embryophyta</taxon>
        <taxon>Tracheophyta</taxon>
        <taxon>Spermatophyta</taxon>
        <taxon>Magnoliopsida</taxon>
        <taxon>eudicotyledons</taxon>
        <taxon>Gunneridae</taxon>
        <taxon>Pentapetalae</taxon>
        <taxon>asterids</taxon>
        <taxon>campanulids</taxon>
        <taxon>Apiales</taxon>
        <taxon>Apiaceae</taxon>
        <taxon>Apioideae</taxon>
        <taxon>apioid superclade</taxon>
        <taxon>Tordylieae</taxon>
        <taxon>Tordyliinae</taxon>
        <taxon>Heracleum</taxon>
    </lineage>
</organism>
<evidence type="ECO:0000256" key="1">
    <source>
        <dbReference type="ARBA" id="ARBA00004123"/>
    </source>
</evidence>
<dbReference type="Gene3D" id="1.10.10.60">
    <property type="entry name" value="Homeodomain-like"/>
    <property type="match status" value="1"/>
</dbReference>
<keyword evidence="5" id="KW-0539">Nucleus</keyword>
<dbReference type="InterPro" id="IPR009057">
    <property type="entry name" value="Homeodomain-like_sf"/>
</dbReference>
<dbReference type="InterPro" id="IPR017930">
    <property type="entry name" value="Myb_dom"/>
</dbReference>
<dbReference type="NCBIfam" id="TIGR01557">
    <property type="entry name" value="myb_SHAQKYF"/>
    <property type="match status" value="1"/>
</dbReference>
<keyword evidence="4" id="KW-0804">Transcription</keyword>